<comment type="caution">
    <text evidence="5">The sequence shown here is derived from an EMBL/GenBank/DDBJ whole genome shotgun (WGS) entry which is preliminary data.</text>
</comment>
<feature type="domain" description="HTH hxlR-type" evidence="4">
    <location>
        <begin position="10"/>
        <end position="104"/>
    </location>
</feature>
<dbReference type="Gene3D" id="1.10.10.10">
    <property type="entry name" value="Winged helix-like DNA-binding domain superfamily/Winged helix DNA-binding domain"/>
    <property type="match status" value="1"/>
</dbReference>
<dbReference type="PROSITE" id="PS51118">
    <property type="entry name" value="HTH_HXLR"/>
    <property type="match status" value="1"/>
</dbReference>
<protein>
    <submittedName>
        <fullName evidence="5">DNA-binding HxlR family transcriptional regulator</fullName>
    </submittedName>
</protein>
<evidence type="ECO:0000256" key="2">
    <source>
        <dbReference type="ARBA" id="ARBA00023125"/>
    </source>
</evidence>
<keyword evidence="3" id="KW-0804">Transcription</keyword>
<reference evidence="5 6" key="1">
    <citation type="submission" date="2021-03" db="EMBL/GenBank/DDBJ databases">
        <title>Genomic Encyclopedia of Type Strains, Phase IV (KMG-IV): sequencing the most valuable type-strain genomes for metagenomic binning, comparative biology and taxonomic classification.</title>
        <authorList>
            <person name="Goeker M."/>
        </authorList>
    </citation>
    <scope>NUCLEOTIDE SEQUENCE [LARGE SCALE GENOMIC DNA]</scope>
    <source>
        <strain evidence="5 6">DSM 26806</strain>
    </source>
</reference>
<dbReference type="Proteomes" id="UP001519288">
    <property type="component" value="Unassembled WGS sequence"/>
</dbReference>
<organism evidence="5 6">
    <name type="scientific">Paenibacillus shirakamiensis</name>
    <dbReference type="NCBI Taxonomy" id="1265935"/>
    <lineage>
        <taxon>Bacteria</taxon>
        <taxon>Bacillati</taxon>
        <taxon>Bacillota</taxon>
        <taxon>Bacilli</taxon>
        <taxon>Bacillales</taxon>
        <taxon>Paenibacillaceae</taxon>
        <taxon>Paenibacillus</taxon>
    </lineage>
</organism>
<gene>
    <name evidence="5" type="ORF">J2Z69_002708</name>
</gene>
<dbReference type="EMBL" id="JAGGLD010000004">
    <property type="protein sequence ID" value="MBP2001663.1"/>
    <property type="molecule type" value="Genomic_DNA"/>
</dbReference>
<dbReference type="PANTHER" id="PTHR33204:SF37">
    <property type="entry name" value="HTH-TYPE TRANSCRIPTIONAL REGULATOR YODB"/>
    <property type="match status" value="1"/>
</dbReference>
<accession>A0ABS4JIY7</accession>
<evidence type="ECO:0000313" key="6">
    <source>
        <dbReference type="Proteomes" id="UP001519288"/>
    </source>
</evidence>
<sequence>MIQYNENTFKQGEKGYLILGKKWTGLIIFALIDGPRRFNEVHTLIPVLSKRVLNERMKELEATGIVIRNVITERPTRIEYSLTTMGRELTVALKPVEQWSQKWL</sequence>
<dbReference type="InterPro" id="IPR002577">
    <property type="entry name" value="HTH_HxlR"/>
</dbReference>
<dbReference type="Pfam" id="PF01638">
    <property type="entry name" value="HxlR"/>
    <property type="match status" value="1"/>
</dbReference>
<evidence type="ECO:0000256" key="1">
    <source>
        <dbReference type="ARBA" id="ARBA00023015"/>
    </source>
</evidence>
<evidence type="ECO:0000259" key="4">
    <source>
        <dbReference type="PROSITE" id="PS51118"/>
    </source>
</evidence>
<name>A0ABS4JIY7_9BACL</name>
<dbReference type="GO" id="GO:0003677">
    <property type="term" value="F:DNA binding"/>
    <property type="evidence" value="ECO:0007669"/>
    <property type="project" value="UniProtKB-KW"/>
</dbReference>
<dbReference type="InterPro" id="IPR036388">
    <property type="entry name" value="WH-like_DNA-bd_sf"/>
</dbReference>
<keyword evidence="1" id="KW-0805">Transcription regulation</keyword>
<dbReference type="PANTHER" id="PTHR33204">
    <property type="entry name" value="TRANSCRIPTIONAL REGULATOR, MARR FAMILY"/>
    <property type="match status" value="1"/>
</dbReference>
<dbReference type="SUPFAM" id="SSF46785">
    <property type="entry name" value="Winged helix' DNA-binding domain"/>
    <property type="match status" value="1"/>
</dbReference>
<evidence type="ECO:0000256" key="3">
    <source>
        <dbReference type="ARBA" id="ARBA00023163"/>
    </source>
</evidence>
<keyword evidence="2 5" id="KW-0238">DNA-binding</keyword>
<dbReference type="RefSeq" id="WP_209863362.1">
    <property type="nucleotide sequence ID" value="NZ_JAGGLD010000004.1"/>
</dbReference>
<dbReference type="InterPro" id="IPR036390">
    <property type="entry name" value="WH_DNA-bd_sf"/>
</dbReference>
<evidence type="ECO:0000313" key="5">
    <source>
        <dbReference type="EMBL" id="MBP2001663.1"/>
    </source>
</evidence>
<keyword evidence="6" id="KW-1185">Reference proteome</keyword>
<proteinExistence type="predicted"/>